<evidence type="ECO:0000256" key="2">
    <source>
        <dbReference type="ARBA" id="ARBA00006521"/>
    </source>
</evidence>
<evidence type="ECO:0000256" key="6">
    <source>
        <dbReference type="ARBA" id="ARBA00022723"/>
    </source>
</evidence>
<gene>
    <name evidence="13" type="ORF">IAA96_03925</name>
</gene>
<dbReference type="GO" id="GO:0046872">
    <property type="term" value="F:metal ion binding"/>
    <property type="evidence" value="ECO:0007669"/>
    <property type="project" value="UniProtKB-KW"/>
</dbReference>
<evidence type="ECO:0000259" key="12">
    <source>
        <dbReference type="SMART" id="SM00986"/>
    </source>
</evidence>
<accession>A0A9D9ES60</accession>
<feature type="domain" description="Uracil-DNA glycosylase-like" evidence="12">
    <location>
        <begin position="89"/>
        <end position="236"/>
    </location>
</feature>
<keyword evidence="7" id="KW-0227">DNA damage</keyword>
<keyword evidence="9" id="KW-0408">Iron</keyword>
<dbReference type="InterPro" id="IPR005122">
    <property type="entry name" value="Uracil-DNA_glycosylase-like"/>
</dbReference>
<keyword evidence="11" id="KW-0234">DNA repair</keyword>
<proteinExistence type="inferred from homology"/>
<comment type="similarity">
    <text evidence="2">Belongs to the uracil-DNA glycosylase (UDG) superfamily. Type 4 (UDGa) family.</text>
</comment>
<evidence type="ECO:0000256" key="4">
    <source>
        <dbReference type="ARBA" id="ARBA00019403"/>
    </source>
</evidence>
<evidence type="ECO:0000313" key="14">
    <source>
        <dbReference type="Proteomes" id="UP000823616"/>
    </source>
</evidence>
<evidence type="ECO:0000256" key="5">
    <source>
        <dbReference type="ARBA" id="ARBA00022485"/>
    </source>
</evidence>
<dbReference type="InterPro" id="IPR005273">
    <property type="entry name" value="Ura-DNA_glyco_family4"/>
</dbReference>
<evidence type="ECO:0000256" key="8">
    <source>
        <dbReference type="ARBA" id="ARBA00022801"/>
    </source>
</evidence>
<dbReference type="EC" id="3.2.2.27" evidence="3"/>
<evidence type="ECO:0000313" key="13">
    <source>
        <dbReference type="EMBL" id="MBO8450234.1"/>
    </source>
</evidence>
<dbReference type="Pfam" id="PF03167">
    <property type="entry name" value="UDG"/>
    <property type="match status" value="1"/>
</dbReference>
<evidence type="ECO:0000256" key="1">
    <source>
        <dbReference type="ARBA" id="ARBA00001400"/>
    </source>
</evidence>
<dbReference type="NCBIfam" id="TIGR00758">
    <property type="entry name" value="UDG_fam4"/>
    <property type="match status" value="1"/>
</dbReference>
<dbReference type="GO" id="GO:0051539">
    <property type="term" value="F:4 iron, 4 sulfur cluster binding"/>
    <property type="evidence" value="ECO:0007669"/>
    <property type="project" value="UniProtKB-KW"/>
</dbReference>
<dbReference type="Proteomes" id="UP000823616">
    <property type="component" value="Unassembled WGS sequence"/>
</dbReference>
<dbReference type="CDD" id="cd10030">
    <property type="entry name" value="UDG-F4_TTUDGA_SPO1dp_like"/>
    <property type="match status" value="1"/>
</dbReference>
<dbReference type="PANTHER" id="PTHR33693:SF1">
    <property type="entry name" value="TYPE-4 URACIL-DNA GLYCOSYLASE"/>
    <property type="match status" value="1"/>
</dbReference>
<evidence type="ECO:0000256" key="3">
    <source>
        <dbReference type="ARBA" id="ARBA00012030"/>
    </source>
</evidence>
<evidence type="ECO:0000256" key="9">
    <source>
        <dbReference type="ARBA" id="ARBA00023004"/>
    </source>
</evidence>
<evidence type="ECO:0000256" key="11">
    <source>
        <dbReference type="ARBA" id="ARBA00023204"/>
    </source>
</evidence>
<comment type="catalytic activity">
    <reaction evidence="1">
        <text>Hydrolyzes single-stranded DNA or mismatched double-stranded DNA and polynucleotides, releasing free uracil.</text>
        <dbReference type="EC" id="3.2.2.27"/>
    </reaction>
</comment>
<dbReference type="EMBL" id="JADIMS010000062">
    <property type="protein sequence ID" value="MBO8450234.1"/>
    <property type="molecule type" value="Genomic_DNA"/>
</dbReference>
<keyword evidence="8" id="KW-0378">Hydrolase</keyword>
<dbReference type="Gene3D" id="3.40.470.10">
    <property type="entry name" value="Uracil-DNA glycosylase-like domain"/>
    <property type="match status" value="1"/>
</dbReference>
<keyword evidence="5" id="KW-0004">4Fe-4S</keyword>
<keyword evidence="10" id="KW-0411">Iron-sulfur</keyword>
<keyword evidence="6" id="KW-0479">Metal-binding</keyword>
<name>A0A9D9ES60_9SPIR</name>
<organism evidence="13 14">
    <name type="scientific">Candidatus Avitreponema avistercoris</name>
    <dbReference type="NCBI Taxonomy" id="2840705"/>
    <lineage>
        <taxon>Bacteria</taxon>
        <taxon>Pseudomonadati</taxon>
        <taxon>Spirochaetota</taxon>
        <taxon>Spirochaetia</taxon>
        <taxon>Spirochaetales</taxon>
        <taxon>Candidatus Avitreponema</taxon>
    </lineage>
</organism>
<dbReference type="AlphaFoldDB" id="A0A9D9ES60"/>
<sequence length="261" mass="28243">MDANTKKALFSFFDTANRFFSDTGSPPAVPPEFTGGALPANSVPDTRTDTEAGRIRKPDGHFTGLQDIAGAVLSCQACGLSAGRKHAVPGEGVADAFVMVIGEGPGAEEDLQGRPFVGRSGQLLDKMLAAVSLSRTVNVFIANIVKCRPPGNRDPQPEESEACAGYLAAQIAYIKPKAILALGRIASRNLLATNEGITRLRGRFFDYRGIPLMPTYHPSALLRDENLKRPAWEDLKRFREKLRELEPGYEAAFAARRETGV</sequence>
<dbReference type="GO" id="GO:0004844">
    <property type="term" value="F:uracil DNA N-glycosylase activity"/>
    <property type="evidence" value="ECO:0007669"/>
    <property type="project" value="UniProtKB-EC"/>
</dbReference>
<reference evidence="13" key="1">
    <citation type="submission" date="2020-10" db="EMBL/GenBank/DDBJ databases">
        <authorList>
            <person name="Gilroy R."/>
        </authorList>
    </citation>
    <scope>NUCLEOTIDE SEQUENCE</scope>
    <source>
        <strain evidence="13">B3-4054</strain>
    </source>
</reference>
<evidence type="ECO:0000256" key="10">
    <source>
        <dbReference type="ARBA" id="ARBA00023014"/>
    </source>
</evidence>
<dbReference type="PANTHER" id="PTHR33693">
    <property type="entry name" value="TYPE-5 URACIL-DNA GLYCOSYLASE"/>
    <property type="match status" value="1"/>
</dbReference>
<dbReference type="SMART" id="SM00987">
    <property type="entry name" value="UreE_C"/>
    <property type="match status" value="1"/>
</dbReference>
<comment type="caution">
    <text evidence="13">The sequence shown here is derived from an EMBL/GenBank/DDBJ whole genome shotgun (WGS) entry which is preliminary data.</text>
</comment>
<dbReference type="InterPro" id="IPR051536">
    <property type="entry name" value="UDG_Type-4/5"/>
</dbReference>
<evidence type="ECO:0000256" key="7">
    <source>
        <dbReference type="ARBA" id="ARBA00022763"/>
    </source>
</evidence>
<dbReference type="SMART" id="SM00986">
    <property type="entry name" value="UDG"/>
    <property type="match status" value="1"/>
</dbReference>
<dbReference type="SUPFAM" id="SSF52141">
    <property type="entry name" value="Uracil-DNA glycosylase-like"/>
    <property type="match status" value="1"/>
</dbReference>
<reference evidence="13" key="2">
    <citation type="journal article" date="2021" name="PeerJ">
        <title>Extensive microbial diversity within the chicken gut microbiome revealed by metagenomics and culture.</title>
        <authorList>
            <person name="Gilroy R."/>
            <person name="Ravi A."/>
            <person name="Getino M."/>
            <person name="Pursley I."/>
            <person name="Horton D.L."/>
            <person name="Alikhan N.F."/>
            <person name="Baker D."/>
            <person name="Gharbi K."/>
            <person name="Hall N."/>
            <person name="Watson M."/>
            <person name="Adriaenssens E.M."/>
            <person name="Foster-Nyarko E."/>
            <person name="Jarju S."/>
            <person name="Secka A."/>
            <person name="Antonio M."/>
            <person name="Oren A."/>
            <person name="Chaudhuri R.R."/>
            <person name="La Ragione R."/>
            <person name="Hildebrand F."/>
            <person name="Pallen M.J."/>
        </authorList>
    </citation>
    <scope>NUCLEOTIDE SEQUENCE</scope>
    <source>
        <strain evidence="13">B3-4054</strain>
    </source>
</reference>
<dbReference type="GO" id="GO:0006281">
    <property type="term" value="P:DNA repair"/>
    <property type="evidence" value="ECO:0007669"/>
    <property type="project" value="UniProtKB-KW"/>
</dbReference>
<dbReference type="InterPro" id="IPR036895">
    <property type="entry name" value="Uracil-DNA_glycosylase-like_sf"/>
</dbReference>
<protein>
    <recommendedName>
        <fullName evidence="4">Type-4 uracil-DNA glycosylase</fullName>
        <ecNumber evidence="3">3.2.2.27</ecNumber>
    </recommendedName>
</protein>